<organism evidence="2 3">
    <name type="scientific">Sellimonas catena</name>
    <dbReference type="NCBI Taxonomy" id="2994035"/>
    <lineage>
        <taxon>Bacteria</taxon>
        <taxon>Bacillati</taxon>
        <taxon>Bacillota</taxon>
        <taxon>Clostridia</taxon>
        <taxon>Lachnospirales</taxon>
        <taxon>Lachnospiraceae</taxon>
        <taxon>Sellimonas</taxon>
    </lineage>
</organism>
<dbReference type="Pfam" id="PF18824">
    <property type="entry name" value="LPD11"/>
    <property type="match status" value="1"/>
</dbReference>
<protein>
    <recommendedName>
        <fullName evidence="1">Large polyvalent protein-associated domain-containing protein</fullName>
    </recommendedName>
</protein>
<proteinExistence type="predicted"/>
<evidence type="ECO:0000259" key="1">
    <source>
        <dbReference type="Pfam" id="PF18824"/>
    </source>
</evidence>
<accession>A0A9W6CHY2</accession>
<gene>
    <name evidence="2" type="ORF">Selli2_16950</name>
</gene>
<comment type="caution">
    <text evidence="2">The sequence shown here is derived from an EMBL/GenBank/DDBJ whole genome shotgun (WGS) entry which is preliminary data.</text>
</comment>
<feature type="domain" description="Large polyvalent protein-associated" evidence="1">
    <location>
        <begin position="80"/>
        <end position="148"/>
    </location>
</feature>
<dbReference type="AlphaFoldDB" id="A0A9W6CHY2"/>
<name>A0A9W6CHY2_9FIRM</name>
<reference evidence="2" key="2">
    <citation type="submission" date="2022-11" db="EMBL/GenBank/DDBJ databases">
        <title>Draft genome sequence of Sellimonas catena strain 18CBH55.</title>
        <authorList>
            <person name="Hisatomi A."/>
            <person name="Ohkuma M."/>
            <person name="Sakamoto M."/>
        </authorList>
    </citation>
    <scope>NUCLEOTIDE SEQUENCE</scope>
    <source>
        <strain evidence="2">18CBH55</strain>
    </source>
</reference>
<sequence>MENMNKNKKTILTLELIGIDGFSCPTYQDQFGHLWKDLNLGQSKTPDLYSVTGNEPDGEPIAPIRYEHVFKPKPYQNDKYEFEYMLLGRMRSDCEYYLGYGNRSNSRLYGNDPKQHIDRMKELWKVFPADKKPEWLTWEQLLNYERAMCNH</sequence>
<dbReference type="Proteomes" id="UP001145094">
    <property type="component" value="Unassembled WGS sequence"/>
</dbReference>
<reference evidence="2" key="1">
    <citation type="submission" date="2022-11" db="EMBL/GenBank/DDBJ databases">
        <title>Draft genome sequence of Sellimonas catena strain 18CBH55.</title>
        <authorList>
            <person name="Atsushi H."/>
            <person name="Moriya O."/>
            <person name="Mitsuo S."/>
        </authorList>
    </citation>
    <scope>NUCLEOTIDE SEQUENCE</scope>
    <source>
        <strain evidence="2">18CBH55</strain>
    </source>
</reference>
<evidence type="ECO:0000313" key="3">
    <source>
        <dbReference type="Proteomes" id="UP001145094"/>
    </source>
</evidence>
<evidence type="ECO:0000313" key="2">
    <source>
        <dbReference type="EMBL" id="GLG90268.1"/>
    </source>
</evidence>
<dbReference type="RefSeq" id="WP_242959091.1">
    <property type="nucleotide sequence ID" value="NZ_BSCH01000009.1"/>
</dbReference>
<reference evidence="2" key="3">
    <citation type="journal article" date="2023" name="Int. J. Syst. Evol. Microbiol.">
        <title>Sellimonas catena sp. nov., isolated from human faeces.</title>
        <authorList>
            <person name="Hisatomi A."/>
            <person name="Ohkuma M."/>
            <person name="Sakamoto M."/>
        </authorList>
    </citation>
    <scope>NUCLEOTIDE SEQUENCE</scope>
    <source>
        <strain evidence="2">18CBH55</strain>
    </source>
</reference>
<dbReference type="EMBL" id="BSCH01000009">
    <property type="protein sequence ID" value="GLG90268.1"/>
    <property type="molecule type" value="Genomic_DNA"/>
</dbReference>
<dbReference type="InterPro" id="IPR040789">
    <property type="entry name" value="LPD11"/>
</dbReference>